<proteinExistence type="predicted"/>
<accession>A0A183BDK4</accession>
<protein>
    <submittedName>
        <fullName evidence="3">Ovule protein</fullName>
    </submittedName>
</protein>
<dbReference type="WBParaSite" id="ECPE_0001733401-mRNA-1">
    <property type="protein sequence ID" value="ECPE_0001733401-mRNA-1"/>
    <property type="gene ID" value="ECPE_0001733401"/>
</dbReference>
<dbReference type="EMBL" id="UZAN01068486">
    <property type="protein sequence ID" value="VDP94579.1"/>
    <property type="molecule type" value="Genomic_DNA"/>
</dbReference>
<reference evidence="1 2" key="2">
    <citation type="submission" date="2018-11" db="EMBL/GenBank/DDBJ databases">
        <authorList>
            <consortium name="Pathogen Informatics"/>
        </authorList>
    </citation>
    <scope>NUCLEOTIDE SEQUENCE [LARGE SCALE GENOMIC DNA]</scope>
    <source>
        <strain evidence="1 2">Egypt</strain>
    </source>
</reference>
<dbReference type="AlphaFoldDB" id="A0A183BDK4"/>
<evidence type="ECO:0000313" key="3">
    <source>
        <dbReference type="WBParaSite" id="ECPE_0001733401-mRNA-1"/>
    </source>
</evidence>
<name>A0A183BDK4_9TREM</name>
<keyword evidence="2" id="KW-1185">Reference proteome</keyword>
<gene>
    <name evidence="1" type="ORF">ECPE_LOCUS17290</name>
</gene>
<evidence type="ECO:0000313" key="1">
    <source>
        <dbReference type="EMBL" id="VDP94579.1"/>
    </source>
</evidence>
<evidence type="ECO:0000313" key="2">
    <source>
        <dbReference type="Proteomes" id="UP000272942"/>
    </source>
</evidence>
<dbReference type="Proteomes" id="UP000272942">
    <property type="component" value="Unassembled WGS sequence"/>
</dbReference>
<sequence>MTSARLWDSNDEEGFNNNRVEEMIEAKLLKSRWVGEALQSKDGLFSGPLDALKAITISDETGVCNWASVL</sequence>
<reference evidence="3" key="1">
    <citation type="submission" date="2016-06" db="UniProtKB">
        <authorList>
            <consortium name="WormBaseParasite"/>
        </authorList>
    </citation>
    <scope>IDENTIFICATION</scope>
</reference>
<organism evidence="3">
    <name type="scientific">Echinostoma caproni</name>
    <dbReference type="NCBI Taxonomy" id="27848"/>
    <lineage>
        <taxon>Eukaryota</taxon>
        <taxon>Metazoa</taxon>
        <taxon>Spiralia</taxon>
        <taxon>Lophotrochozoa</taxon>
        <taxon>Platyhelminthes</taxon>
        <taxon>Trematoda</taxon>
        <taxon>Digenea</taxon>
        <taxon>Plagiorchiida</taxon>
        <taxon>Echinostomata</taxon>
        <taxon>Echinostomatoidea</taxon>
        <taxon>Echinostomatidae</taxon>
        <taxon>Echinostoma</taxon>
    </lineage>
</organism>